<accession>A0A4S3KMP5</accession>
<evidence type="ECO:0000313" key="1">
    <source>
        <dbReference type="EMBL" id="THD10086.1"/>
    </source>
</evidence>
<dbReference type="RefSeq" id="WP_081130155.1">
    <property type="nucleotide sequence ID" value="NZ_LDOS01000005.1"/>
</dbReference>
<reference evidence="1 2" key="1">
    <citation type="submission" date="2017-02" db="EMBL/GenBank/DDBJ databases">
        <title>Whole genome sequencing of Metallibacterium scheffleri DSM 24874 (T).</title>
        <authorList>
            <person name="Kumar S."/>
            <person name="Patil P."/>
            <person name="Patil P.B."/>
        </authorList>
    </citation>
    <scope>NUCLEOTIDE SEQUENCE [LARGE SCALE GENOMIC DNA]</scope>
    <source>
        <strain evidence="1 2">DSM 24874</strain>
    </source>
</reference>
<dbReference type="AlphaFoldDB" id="A0A4S3KMP5"/>
<keyword evidence="2" id="KW-1185">Reference proteome</keyword>
<dbReference type="EMBL" id="MWQO01000033">
    <property type="protein sequence ID" value="THD10086.1"/>
    <property type="molecule type" value="Genomic_DNA"/>
</dbReference>
<dbReference type="Proteomes" id="UP000307749">
    <property type="component" value="Unassembled WGS sequence"/>
</dbReference>
<protein>
    <submittedName>
        <fullName evidence="1">Uncharacterized protein</fullName>
    </submittedName>
</protein>
<gene>
    <name evidence="1" type="ORF">B1806_09455</name>
</gene>
<organism evidence="1 2">
    <name type="scientific">Metallibacterium scheffleri</name>
    <dbReference type="NCBI Taxonomy" id="993689"/>
    <lineage>
        <taxon>Bacteria</taxon>
        <taxon>Pseudomonadati</taxon>
        <taxon>Pseudomonadota</taxon>
        <taxon>Gammaproteobacteria</taxon>
        <taxon>Lysobacterales</taxon>
        <taxon>Rhodanobacteraceae</taxon>
        <taxon>Metallibacterium</taxon>
    </lineage>
</organism>
<proteinExistence type="predicted"/>
<name>A0A4S3KMP5_9GAMM</name>
<evidence type="ECO:0000313" key="2">
    <source>
        <dbReference type="Proteomes" id="UP000307749"/>
    </source>
</evidence>
<dbReference type="STRING" id="993689.GCA_002077135_00090"/>
<comment type="caution">
    <text evidence="1">The sequence shown here is derived from an EMBL/GenBank/DDBJ whole genome shotgun (WGS) entry which is preliminary data.</text>
</comment>
<sequence length="170" mass="18838">MIVCLQHLQTHLYADRVRMGFTPWRTACALSIDLRVNQSAVGELVRSACRSALRRDLPNCSLAELQVRFLIRSAHAVPDHAFIGAPATALGLPCTQVFCALPPPERASIATALHFRHFHAIRRVAASVERLRAFGVMLHWDSLRESISIGTLRADDCRVATRTSPENVFG</sequence>